<dbReference type="SUPFAM" id="SSF51735">
    <property type="entry name" value="NAD(P)-binding Rossmann-fold domains"/>
    <property type="match status" value="1"/>
</dbReference>
<dbReference type="EMBL" id="BARS01023640">
    <property type="protein sequence ID" value="GAG13217.1"/>
    <property type="molecule type" value="Genomic_DNA"/>
</dbReference>
<evidence type="ECO:0000313" key="2">
    <source>
        <dbReference type="EMBL" id="GAG13217.1"/>
    </source>
</evidence>
<dbReference type="PANTHER" id="PTHR48075:SF5">
    <property type="entry name" value="3-HYDROXYBUTYRYL-COA DEHYDROGENASE"/>
    <property type="match status" value="1"/>
</dbReference>
<sequence>MEINIIGIVGAGQMGSGIAQVSAASGLSVLMSDIKDEFVEKGFSTIEKSLGRMVKKEKISEEDQKAILGKIEG</sequence>
<organism evidence="2">
    <name type="scientific">marine sediment metagenome</name>
    <dbReference type="NCBI Taxonomy" id="412755"/>
    <lineage>
        <taxon>unclassified sequences</taxon>
        <taxon>metagenomes</taxon>
        <taxon>ecological metagenomes</taxon>
    </lineage>
</organism>
<feature type="non-terminal residue" evidence="2">
    <location>
        <position position="73"/>
    </location>
</feature>
<proteinExistence type="predicted"/>
<accession>X0VPY2</accession>
<gene>
    <name evidence="2" type="ORF">S01H1_37633</name>
</gene>
<dbReference type="Pfam" id="PF02737">
    <property type="entry name" value="3HCDH_N"/>
    <property type="match status" value="1"/>
</dbReference>
<dbReference type="AlphaFoldDB" id="X0VPY2"/>
<name>X0VPY2_9ZZZZ</name>
<feature type="domain" description="3-hydroxyacyl-CoA dehydrogenase NAD binding" evidence="1">
    <location>
        <begin position="6"/>
        <end position="72"/>
    </location>
</feature>
<dbReference type="InterPro" id="IPR036291">
    <property type="entry name" value="NAD(P)-bd_dom_sf"/>
</dbReference>
<protein>
    <recommendedName>
        <fullName evidence="1">3-hydroxyacyl-CoA dehydrogenase NAD binding domain-containing protein</fullName>
    </recommendedName>
</protein>
<dbReference type="GO" id="GO:0006631">
    <property type="term" value="P:fatty acid metabolic process"/>
    <property type="evidence" value="ECO:0007669"/>
    <property type="project" value="InterPro"/>
</dbReference>
<comment type="caution">
    <text evidence="2">The sequence shown here is derived from an EMBL/GenBank/DDBJ whole genome shotgun (WGS) entry which is preliminary data.</text>
</comment>
<dbReference type="GO" id="GO:0070403">
    <property type="term" value="F:NAD+ binding"/>
    <property type="evidence" value="ECO:0007669"/>
    <property type="project" value="InterPro"/>
</dbReference>
<dbReference type="InterPro" id="IPR006176">
    <property type="entry name" value="3-OHacyl-CoA_DH_NAD-bd"/>
</dbReference>
<evidence type="ECO:0000259" key="1">
    <source>
        <dbReference type="Pfam" id="PF02737"/>
    </source>
</evidence>
<dbReference type="Gene3D" id="3.40.50.720">
    <property type="entry name" value="NAD(P)-binding Rossmann-like Domain"/>
    <property type="match status" value="1"/>
</dbReference>
<reference evidence="2" key="1">
    <citation type="journal article" date="2014" name="Front. Microbiol.">
        <title>High frequency of phylogenetically diverse reductive dehalogenase-homologous genes in deep subseafloor sedimentary metagenomes.</title>
        <authorList>
            <person name="Kawai M."/>
            <person name="Futagami T."/>
            <person name="Toyoda A."/>
            <person name="Takaki Y."/>
            <person name="Nishi S."/>
            <person name="Hori S."/>
            <person name="Arai W."/>
            <person name="Tsubouchi T."/>
            <person name="Morono Y."/>
            <person name="Uchiyama I."/>
            <person name="Ito T."/>
            <person name="Fujiyama A."/>
            <person name="Inagaki F."/>
            <person name="Takami H."/>
        </authorList>
    </citation>
    <scope>NUCLEOTIDE SEQUENCE</scope>
    <source>
        <strain evidence="2">Expedition CK06-06</strain>
    </source>
</reference>
<dbReference type="PANTHER" id="PTHR48075">
    <property type="entry name" value="3-HYDROXYACYL-COA DEHYDROGENASE FAMILY PROTEIN"/>
    <property type="match status" value="1"/>
</dbReference>
<dbReference type="GO" id="GO:0016491">
    <property type="term" value="F:oxidoreductase activity"/>
    <property type="evidence" value="ECO:0007669"/>
    <property type="project" value="TreeGrafter"/>
</dbReference>